<evidence type="ECO:0000256" key="4">
    <source>
        <dbReference type="ARBA" id="ARBA00022490"/>
    </source>
</evidence>
<keyword evidence="6" id="KW-0597">Phosphoprotein</keyword>
<evidence type="ECO:0000313" key="18">
    <source>
        <dbReference type="Ensembl" id="ENSPKIP00000008031.1"/>
    </source>
</evidence>
<dbReference type="GO" id="GO:0004674">
    <property type="term" value="F:protein serine/threonine kinase activity"/>
    <property type="evidence" value="ECO:0007669"/>
    <property type="project" value="UniProtKB-KW"/>
</dbReference>
<dbReference type="PANTHER" id="PTHR47634:SF20">
    <property type="entry name" value="SRSF PROTEIN KINASE 3"/>
    <property type="match status" value="1"/>
</dbReference>
<feature type="compositionally biased region" description="Polar residues" evidence="16">
    <location>
        <begin position="1"/>
        <end position="14"/>
    </location>
</feature>
<keyword evidence="9" id="KW-0418">Kinase</keyword>
<feature type="compositionally biased region" description="Basic residues" evidence="16">
    <location>
        <begin position="658"/>
        <end position="671"/>
    </location>
</feature>
<keyword evidence="4" id="KW-0963">Cytoplasm</keyword>
<dbReference type="STRING" id="1676925.ENSPKIP00000008031"/>
<evidence type="ECO:0000256" key="7">
    <source>
        <dbReference type="ARBA" id="ARBA00022679"/>
    </source>
</evidence>
<keyword evidence="11 15" id="KW-0067">ATP-binding</keyword>
<feature type="compositionally biased region" description="Polar residues" evidence="16">
    <location>
        <begin position="39"/>
        <end position="48"/>
    </location>
</feature>
<evidence type="ECO:0000256" key="8">
    <source>
        <dbReference type="ARBA" id="ARBA00022741"/>
    </source>
</evidence>
<accession>A0A3B3QRK2</accession>
<evidence type="ECO:0000256" key="1">
    <source>
        <dbReference type="ARBA" id="ARBA00004123"/>
    </source>
</evidence>
<dbReference type="Proteomes" id="UP000261540">
    <property type="component" value="Unplaced"/>
</dbReference>
<evidence type="ECO:0000256" key="13">
    <source>
        <dbReference type="ARBA" id="ARBA00047899"/>
    </source>
</evidence>
<evidence type="ECO:0000256" key="14">
    <source>
        <dbReference type="ARBA" id="ARBA00048679"/>
    </source>
</evidence>
<dbReference type="GeneTree" id="ENSGT00940000157877"/>
<dbReference type="PROSITE" id="PS00108">
    <property type="entry name" value="PROTEIN_KINASE_ST"/>
    <property type="match status" value="1"/>
</dbReference>
<keyword evidence="7" id="KW-0808">Transferase</keyword>
<evidence type="ECO:0000256" key="15">
    <source>
        <dbReference type="PROSITE-ProRule" id="PRU10141"/>
    </source>
</evidence>
<dbReference type="GO" id="GO:0050684">
    <property type="term" value="P:regulation of mRNA processing"/>
    <property type="evidence" value="ECO:0007669"/>
    <property type="project" value="TreeGrafter"/>
</dbReference>
<comment type="subcellular location">
    <subcellularLocation>
        <location evidence="2">Cytoplasm</location>
    </subcellularLocation>
    <subcellularLocation>
        <location evidence="1">Nucleus</location>
    </subcellularLocation>
</comment>
<evidence type="ECO:0000256" key="2">
    <source>
        <dbReference type="ARBA" id="ARBA00004496"/>
    </source>
</evidence>
<feature type="compositionally biased region" description="Polar residues" evidence="16">
    <location>
        <begin position="190"/>
        <end position="201"/>
    </location>
</feature>
<evidence type="ECO:0000256" key="10">
    <source>
        <dbReference type="ARBA" id="ARBA00022782"/>
    </source>
</evidence>
<evidence type="ECO:0000313" key="19">
    <source>
        <dbReference type="Proteomes" id="UP000261540"/>
    </source>
</evidence>
<dbReference type="GO" id="GO:0005737">
    <property type="term" value="C:cytoplasm"/>
    <property type="evidence" value="ECO:0007669"/>
    <property type="project" value="UniProtKB-SubCell"/>
</dbReference>
<dbReference type="GO" id="GO:0005524">
    <property type="term" value="F:ATP binding"/>
    <property type="evidence" value="ECO:0007669"/>
    <property type="project" value="UniProtKB-UniRule"/>
</dbReference>
<dbReference type="InterPro" id="IPR011009">
    <property type="entry name" value="Kinase-like_dom_sf"/>
</dbReference>
<comment type="catalytic activity">
    <reaction evidence="13">
        <text>L-threonyl-[protein] + ATP = O-phospho-L-threonyl-[protein] + ADP + H(+)</text>
        <dbReference type="Rhea" id="RHEA:46608"/>
        <dbReference type="Rhea" id="RHEA-COMP:11060"/>
        <dbReference type="Rhea" id="RHEA-COMP:11605"/>
        <dbReference type="ChEBI" id="CHEBI:15378"/>
        <dbReference type="ChEBI" id="CHEBI:30013"/>
        <dbReference type="ChEBI" id="CHEBI:30616"/>
        <dbReference type="ChEBI" id="CHEBI:61977"/>
        <dbReference type="ChEBI" id="CHEBI:456216"/>
        <dbReference type="EC" id="2.7.11.1"/>
    </reaction>
</comment>
<dbReference type="PROSITE" id="PS00107">
    <property type="entry name" value="PROTEIN_KINASE_ATP"/>
    <property type="match status" value="1"/>
</dbReference>
<evidence type="ECO:0000256" key="6">
    <source>
        <dbReference type="ARBA" id="ARBA00022553"/>
    </source>
</evidence>
<evidence type="ECO:0000256" key="12">
    <source>
        <dbReference type="ARBA" id="ARBA00023242"/>
    </source>
</evidence>
<dbReference type="Ensembl" id="ENSPKIT00000032103.1">
    <property type="protein sequence ID" value="ENSPKIP00000008031.1"/>
    <property type="gene ID" value="ENSPKIG00000023691.1"/>
</dbReference>
<evidence type="ECO:0000256" key="16">
    <source>
        <dbReference type="SAM" id="MobiDB-lite"/>
    </source>
</evidence>
<dbReference type="FunFam" id="1.10.510.10:FF:000105">
    <property type="entry name" value="SRSF protein kinase 2"/>
    <property type="match status" value="1"/>
</dbReference>
<feature type="region of interest" description="Disordered" evidence="16">
    <location>
        <begin position="1"/>
        <end position="48"/>
    </location>
</feature>
<dbReference type="InterPro" id="IPR017441">
    <property type="entry name" value="Protein_kinase_ATP_BS"/>
</dbReference>
<feature type="region of interest" description="Disordered" evidence="16">
    <location>
        <begin position="689"/>
        <end position="752"/>
    </location>
</feature>
<evidence type="ECO:0000256" key="3">
    <source>
        <dbReference type="ARBA" id="ARBA00012513"/>
    </source>
</evidence>
<evidence type="ECO:0000256" key="11">
    <source>
        <dbReference type="ARBA" id="ARBA00022840"/>
    </source>
</evidence>
<reference evidence="18" key="1">
    <citation type="submission" date="2025-08" db="UniProtKB">
        <authorList>
            <consortium name="Ensembl"/>
        </authorList>
    </citation>
    <scope>IDENTIFICATION</scope>
</reference>
<evidence type="ECO:0000256" key="5">
    <source>
        <dbReference type="ARBA" id="ARBA00022527"/>
    </source>
</evidence>
<dbReference type="PROSITE" id="PS50011">
    <property type="entry name" value="PROTEIN_KINASE_DOM"/>
    <property type="match status" value="1"/>
</dbReference>
<dbReference type="AlphaFoldDB" id="A0A3B3QRK2"/>
<dbReference type="PANTHER" id="PTHR47634">
    <property type="entry name" value="PROTEIN KINASE DOMAIN-CONTAINING PROTEIN-RELATED"/>
    <property type="match status" value="1"/>
</dbReference>
<dbReference type="FunFam" id="1.10.510.10:FF:000293">
    <property type="entry name" value="SRSF protein kinase 1"/>
    <property type="match status" value="1"/>
</dbReference>
<feature type="compositionally biased region" description="Polar residues" evidence="16">
    <location>
        <begin position="308"/>
        <end position="330"/>
    </location>
</feature>
<keyword evidence="19" id="KW-1185">Reference proteome</keyword>
<dbReference type="Gene3D" id="1.10.510.10">
    <property type="entry name" value="Transferase(Phosphotransferase) domain 1"/>
    <property type="match status" value="2"/>
</dbReference>
<feature type="compositionally biased region" description="Basic residues" evidence="16">
    <location>
        <begin position="17"/>
        <end position="30"/>
    </location>
</feature>
<reference evidence="18" key="2">
    <citation type="submission" date="2025-09" db="UniProtKB">
        <authorList>
            <consortium name="Ensembl"/>
        </authorList>
    </citation>
    <scope>IDENTIFICATION</scope>
</reference>
<keyword evidence="10" id="KW-0221">Differentiation</keyword>
<dbReference type="SMART" id="SM00220">
    <property type="entry name" value="S_TKc"/>
    <property type="match status" value="1"/>
</dbReference>
<dbReference type="SUPFAM" id="SSF56112">
    <property type="entry name" value="Protein kinase-like (PK-like)"/>
    <property type="match status" value="1"/>
</dbReference>
<evidence type="ECO:0000259" key="17">
    <source>
        <dbReference type="PROSITE" id="PS50011"/>
    </source>
</evidence>
<feature type="region of interest" description="Disordered" evidence="16">
    <location>
        <begin position="124"/>
        <end position="148"/>
    </location>
</feature>
<protein>
    <recommendedName>
        <fullName evidence="3">non-specific serine/threonine protein kinase</fullName>
        <ecNumber evidence="3">2.7.11.1</ecNumber>
    </recommendedName>
</protein>
<dbReference type="InterPro" id="IPR000719">
    <property type="entry name" value="Prot_kinase_dom"/>
</dbReference>
<dbReference type="EC" id="2.7.11.1" evidence="3"/>
<dbReference type="GO" id="GO:0030154">
    <property type="term" value="P:cell differentiation"/>
    <property type="evidence" value="ECO:0007669"/>
    <property type="project" value="UniProtKB-KW"/>
</dbReference>
<dbReference type="GO" id="GO:0005634">
    <property type="term" value="C:nucleus"/>
    <property type="evidence" value="ECO:0007669"/>
    <property type="project" value="UniProtKB-SubCell"/>
</dbReference>
<feature type="compositionally biased region" description="Acidic residues" evidence="16">
    <location>
        <begin position="444"/>
        <end position="454"/>
    </location>
</feature>
<proteinExistence type="predicted"/>
<keyword evidence="8 15" id="KW-0547">Nucleotide-binding</keyword>
<feature type="compositionally biased region" description="Polar residues" evidence="16">
    <location>
        <begin position="291"/>
        <end position="300"/>
    </location>
</feature>
<feature type="domain" description="Protein kinase" evidence="17">
    <location>
        <begin position="474"/>
        <end position="980"/>
    </location>
</feature>
<dbReference type="GO" id="GO:0000245">
    <property type="term" value="P:spliceosomal complex assembly"/>
    <property type="evidence" value="ECO:0007669"/>
    <property type="project" value="TreeGrafter"/>
</dbReference>
<feature type="region of interest" description="Disordered" evidence="16">
    <location>
        <begin position="633"/>
        <end position="671"/>
    </location>
</feature>
<dbReference type="InterPro" id="IPR008271">
    <property type="entry name" value="Ser/Thr_kinase_AS"/>
</dbReference>
<name>A0A3B3QRK2_9TELE</name>
<feature type="compositionally biased region" description="Polar residues" evidence="16">
    <location>
        <begin position="222"/>
        <end position="232"/>
    </location>
</feature>
<dbReference type="OrthoDB" id="2649at2759"/>
<organism evidence="18 19">
    <name type="scientific">Paramormyrops kingsleyae</name>
    <dbReference type="NCBI Taxonomy" id="1676925"/>
    <lineage>
        <taxon>Eukaryota</taxon>
        <taxon>Metazoa</taxon>
        <taxon>Chordata</taxon>
        <taxon>Craniata</taxon>
        <taxon>Vertebrata</taxon>
        <taxon>Euteleostomi</taxon>
        <taxon>Actinopterygii</taxon>
        <taxon>Neopterygii</taxon>
        <taxon>Teleostei</taxon>
        <taxon>Osteoglossocephala</taxon>
        <taxon>Osteoglossomorpha</taxon>
        <taxon>Osteoglossiformes</taxon>
        <taxon>Mormyridae</taxon>
        <taxon>Paramormyrops</taxon>
    </lineage>
</organism>
<evidence type="ECO:0000256" key="9">
    <source>
        <dbReference type="ARBA" id="ARBA00022777"/>
    </source>
</evidence>
<dbReference type="InterPro" id="IPR051334">
    <property type="entry name" value="SRPK"/>
</dbReference>
<feature type="region of interest" description="Disordered" evidence="16">
    <location>
        <begin position="165"/>
        <end position="455"/>
    </location>
</feature>
<dbReference type="Pfam" id="PF00069">
    <property type="entry name" value="Pkinase"/>
    <property type="match status" value="2"/>
</dbReference>
<keyword evidence="5" id="KW-0723">Serine/threonine-protein kinase</keyword>
<feature type="compositionally biased region" description="Pro residues" evidence="16">
    <location>
        <begin position="429"/>
        <end position="441"/>
    </location>
</feature>
<keyword evidence="12" id="KW-0539">Nucleus</keyword>
<dbReference type="Gene3D" id="3.30.200.20">
    <property type="entry name" value="Phosphorylase Kinase, domain 1"/>
    <property type="match status" value="1"/>
</dbReference>
<comment type="catalytic activity">
    <reaction evidence="14">
        <text>L-seryl-[protein] + ATP = O-phospho-L-seryl-[protein] + ADP + H(+)</text>
        <dbReference type="Rhea" id="RHEA:17989"/>
        <dbReference type="Rhea" id="RHEA-COMP:9863"/>
        <dbReference type="Rhea" id="RHEA-COMP:11604"/>
        <dbReference type="ChEBI" id="CHEBI:15378"/>
        <dbReference type="ChEBI" id="CHEBI:29999"/>
        <dbReference type="ChEBI" id="CHEBI:30616"/>
        <dbReference type="ChEBI" id="CHEBI:83421"/>
        <dbReference type="ChEBI" id="CHEBI:456216"/>
        <dbReference type="EC" id="2.7.11.1"/>
    </reaction>
</comment>
<feature type="binding site" evidence="15">
    <location>
        <position position="503"/>
    </location>
    <ligand>
        <name>ATP</name>
        <dbReference type="ChEBI" id="CHEBI:30616"/>
    </ligand>
</feature>
<sequence length="982" mass="107324">MISMNVPSGNHNPQSKYGKKHKKKSKKHRRAADVDISSLELQPQSSNSVDEVHILTIHRHPAATRTPSPPLLHLSQSPPDLQPAVLFSPSIPIPLVPTNQASPYSETSPTSGSHLATALSSSIPIPQTKQPIPSSGSPPSPEFYPSAPLFPSRPILQIPVKRINPVSKSPPIPDLHPPATVSPSIPTPQTPTEQLNEASQTPPIPDLHPPATVSPSIPTPQTPTKQLNQASKSPPIPDLHPPSTVSPSIPTPQTPTEQLNQASQTPPIPDLHPPATVSPSIPTPQTPTIQLNQASKTTPTPDFFPSVMVSSSIPTPQISAEQLNQPSETPLSLDLHPAAPLFPSTPTLRAPTRPPTTPSETPLSLVLQPTAPLCLSTPVSRIPSKQPPPSSEAPPTSDSPSLCVLPDQFTIPPTPSVTSAKTPPSQALSPPPPEYTPPPPELLGSDDEEQEDPTDYCRGGYYPVKIGDLFNGRYHVVRKLGWGHFSTVWLCWDLQRKRFVALKIVKSAQHYTETALDEIKLLKCVRDSDPTDPKRETIVQLIDDFKISGIHGVHVCMVLEVLGHQLLKWIIKSNYMGLPLVCVKSILHQVLQGLDYLHTKCKIIHTDIKPENILLEVDEVYVRRLAAEATIWQQAGAPPPSGSSVSTAPRDKQTGKISKNKKKKLKRKEKKQQKLLEERLLDLQRMEELAGTSPPWGRGVALQEGTDSDRQDTHLSPGPLCTENGNGSSYGSGPVVAPSKASPEWLSSGAGDMRFSSPGSGLSGLSGSILSRTSESALSTLSGYSTERDSHRSLLSPHMFSAADFLVNPLEPQNADKIRIKIADLGNACWVHKHFTEDIQTRQYRALEVLIGAEYGPPADIWSTACMAFELATGDYLFEPHSGEDYTRDEDHIAHIVELLGSIPPHFALSGRYSREYFNRRGHLRHISSLKPWGLFEVLLEKYEWPLEQAAQFSDFLLTMLEFIPEKRATAAQCLRHPWLSS</sequence>
<dbReference type="FunFam" id="3.30.200.20:FF:000163">
    <property type="entry name" value="SRSF protein kinase 2 isoform X1"/>
    <property type="match status" value="1"/>
</dbReference>
<dbReference type="GO" id="GO:0035556">
    <property type="term" value="P:intracellular signal transduction"/>
    <property type="evidence" value="ECO:0007669"/>
    <property type="project" value="TreeGrafter"/>
</dbReference>